<gene>
    <name evidence="1" type="ORF">LCGC14_2801240</name>
</gene>
<reference evidence="1" key="1">
    <citation type="journal article" date="2015" name="Nature">
        <title>Complex archaea that bridge the gap between prokaryotes and eukaryotes.</title>
        <authorList>
            <person name="Spang A."/>
            <person name="Saw J.H."/>
            <person name="Jorgensen S.L."/>
            <person name="Zaremba-Niedzwiedzka K."/>
            <person name="Martijn J."/>
            <person name="Lind A.E."/>
            <person name="van Eijk R."/>
            <person name="Schleper C."/>
            <person name="Guy L."/>
            <person name="Ettema T.J."/>
        </authorList>
    </citation>
    <scope>NUCLEOTIDE SEQUENCE</scope>
</reference>
<evidence type="ECO:0000313" key="1">
    <source>
        <dbReference type="EMBL" id="KKK82652.1"/>
    </source>
</evidence>
<accession>A0A0F8YMQ1</accession>
<dbReference type="EMBL" id="LAZR01052576">
    <property type="protein sequence ID" value="KKK82652.1"/>
    <property type="molecule type" value="Genomic_DNA"/>
</dbReference>
<dbReference type="AlphaFoldDB" id="A0A0F8YMQ1"/>
<protein>
    <submittedName>
        <fullName evidence="1">Uncharacterized protein</fullName>
    </submittedName>
</protein>
<organism evidence="1">
    <name type="scientific">marine sediment metagenome</name>
    <dbReference type="NCBI Taxonomy" id="412755"/>
    <lineage>
        <taxon>unclassified sequences</taxon>
        <taxon>metagenomes</taxon>
        <taxon>ecological metagenomes</taxon>
    </lineage>
</organism>
<name>A0A0F8YMQ1_9ZZZZ</name>
<comment type="caution">
    <text evidence="1">The sequence shown here is derived from an EMBL/GenBank/DDBJ whole genome shotgun (WGS) entry which is preliminary data.</text>
</comment>
<proteinExistence type="predicted"/>
<sequence>MGKKWHRNCGGVVMYQKPMEKGVGFEQAGRCFKCLFFPITEENIIFEIDEKKVDIMNEKEKKWSIVFKHHLKETLEK</sequence>